<gene>
    <name evidence="9" type="ORF">FD50_GL001857</name>
</gene>
<comment type="subcellular location">
    <subcellularLocation>
        <location evidence="1">Cell membrane</location>
        <topology evidence="1">Multi-pass membrane protein</topology>
    </subcellularLocation>
</comment>
<dbReference type="InterPro" id="IPR003838">
    <property type="entry name" value="ABC3_permease_C"/>
</dbReference>
<evidence type="ECO:0000259" key="7">
    <source>
        <dbReference type="Pfam" id="PF02687"/>
    </source>
</evidence>
<proteinExistence type="predicted"/>
<evidence type="ECO:0000259" key="8">
    <source>
        <dbReference type="Pfam" id="PF12704"/>
    </source>
</evidence>
<organism evidence="9 10">
    <name type="scientific">Liquorilactobacillus satsumensis DSM 16230 = JCM 12392</name>
    <dbReference type="NCBI Taxonomy" id="1423801"/>
    <lineage>
        <taxon>Bacteria</taxon>
        <taxon>Bacillati</taxon>
        <taxon>Bacillota</taxon>
        <taxon>Bacilli</taxon>
        <taxon>Lactobacillales</taxon>
        <taxon>Lactobacillaceae</taxon>
        <taxon>Liquorilactobacillus</taxon>
    </lineage>
</organism>
<evidence type="ECO:0000256" key="6">
    <source>
        <dbReference type="SAM" id="Phobius"/>
    </source>
</evidence>
<protein>
    <submittedName>
        <fullName evidence="9">ABC superfamily ATP binding cassette transporter, membrane protein</fullName>
    </submittedName>
</protein>
<dbReference type="PATRIC" id="fig|1423801.4.peg.1899"/>
<feature type="transmembrane region" description="Helical" evidence="6">
    <location>
        <begin position="32"/>
        <end position="51"/>
    </location>
</feature>
<dbReference type="Pfam" id="PF12704">
    <property type="entry name" value="MacB_PCD"/>
    <property type="match status" value="1"/>
</dbReference>
<dbReference type="Proteomes" id="UP000051166">
    <property type="component" value="Unassembled WGS sequence"/>
</dbReference>
<keyword evidence="4 6" id="KW-1133">Transmembrane helix</keyword>
<feature type="transmembrane region" description="Helical" evidence="6">
    <location>
        <begin position="357"/>
        <end position="377"/>
    </location>
</feature>
<evidence type="ECO:0000313" key="9">
    <source>
        <dbReference type="EMBL" id="KRL96916.1"/>
    </source>
</evidence>
<dbReference type="EMBL" id="AZFQ01000054">
    <property type="protein sequence ID" value="KRL96916.1"/>
    <property type="molecule type" value="Genomic_DNA"/>
</dbReference>
<dbReference type="OrthoDB" id="9812886at2"/>
<dbReference type="PANTHER" id="PTHR30572:SF9">
    <property type="entry name" value="ABC TRANSPORTER PERMEASE PROTEIN"/>
    <property type="match status" value="1"/>
</dbReference>
<sequence>MIERKSERTEGVKMSLRKRVFLNVKINKGRSVGLFLVLSMILLFILVGLILEQTAKEAIQRVKSSANATVTLTANREQAFRNITKPKGTQQQLTLPAVRIAVAKKIAAATAVKSYNVSSMTTVKAVSFSAVTETADASATHVSGRKQNTENLSLLGVTRTTSLIAFSSGGSKITQGRALRASDGRTRNIIIEEQLAKKNKLKVGSKISIKSSSQKNISLKVVGIYQGGAPASSLALGQMNTSNTIYAGVETVNQLKNTNGMADSVTFSLKNAVVAKKFVKMASLQLDSSQYVLAADDSVYRALLTPLNNVRTFAKGLLLVSVSLGTIILTIIVAAIMSKRRAEIGILLSLGEKRMKIAAQVGSELLLIGLVASVMAVSGGTTLGNLISKQLIQQNSANASSLTIGTAQNQQAENNATTEEVSAQTGTQQGILRQNQQLKTLTVHLSWNTYGKLIVLGSLIIVLAVLIGTAHILFLEPYRFMSR</sequence>
<evidence type="ECO:0000256" key="2">
    <source>
        <dbReference type="ARBA" id="ARBA00022475"/>
    </source>
</evidence>
<feature type="transmembrane region" description="Helical" evidence="6">
    <location>
        <begin position="453"/>
        <end position="475"/>
    </location>
</feature>
<dbReference type="InterPro" id="IPR050250">
    <property type="entry name" value="Macrolide_Exporter_MacB"/>
</dbReference>
<keyword evidence="10" id="KW-1185">Reference proteome</keyword>
<keyword evidence="3 6" id="KW-0812">Transmembrane</keyword>
<feature type="transmembrane region" description="Helical" evidence="6">
    <location>
        <begin position="316"/>
        <end position="336"/>
    </location>
</feature>
<evidence type="ECO:0000256" key="5">
    <source>
        <dbReference type="ARBA" id="ARBA00023136"/>
    </source>
</evidence>
<reference evidence="9 10" key="1">
    <citation type="journal article" date="2015" name="Genome Announc.">
        <title>Expanding the biotechnology potential of lactobacilli through comparative genomics of 213 strains and associated genera.</title>
        <authorList>
            <person name="Sun Z."/>
            <person name="Harris H.M."/>
            <person name="McCann A."/>
            <person name="Guo C."/>
            <person name="Argimon S."/>
            <person name="Zhang W."/>
            <person name="Yang X."/>
            <person name="Jeffery I.B."/>
            <person name="Cooney J.C."/>
            <person name="Kagawa T.F."/>
            <person name="Liu W."/>
            <person name="Song Y."/>
            <person name="Salvetti E."/>
            <person name="Wrobel A."/>
            <person name="Rasinkangas P."/>
            <person name="Parkhill J."/>
            <person name="Rea M.C."/>
            <person name="O'Sullivan O."/>
            <person name="Ritari J."/>
            <person name="Douillard F.P."/>
            <person name="Paul Ross R."/>
            <person name="Yang R."/>
            <person name="Briner A.E."/>
            <person name="Felis G.E."/>
            <person name="de Vos W.M."/>
            <person name="Barrangou R."/>
            <person name="Klaenhammer T.R."/>
            <person name="Caufield P.W."/>
            <person name="Cui Y."/>
            <person name="Zhang H."/>
            <person name="O'Toole P.W."/>
        </authorList>
    </citation>
    <scope>NUCLEOTIDE SEQUENCE [LARGE SCALE GENOMIC DNA]</scope>
    <source>
        <strain evidence="9 10">DSM 16230</strain>
    </source>
</reference>
<evidence type="ECO:0000256" key="1">
    <source>
        <dbReference type="ARBA" id="ARBA00004651"/>
    </source>
</evidence>
<dbReference type="STRING" id="1423801.FD50_GL001857"/>
<dbReference type="PANTHER" id="PTHR30572">
    <property type="entry name" value="MEMBRANE COMPONENT OF TRANSPORTER-RELATED"/>
    <property type="match status" value="1"/>
</dbReference>
<evidence type="ECO:0000256" key="4">
    <source>
        <dbReference type="ARBA" id="ARBA00022989"/>
    </source>
</evidence>
<accession>A0A0R1UW89</accession>
<keyword evidence="5 6" id="KW-0472">Membrane</keyword>
<dbReference type="AlphaFoldDB" id="A0A0R1UW89"/>
<evidence type="ECO:0000256" key="3">
    <source>
        <dbReference type="ARBA" id="ARBA00022692"/>
    </source>
</evidence>
<keyword evidence="2" id="KW-1003">Cell membrane</keyword>
<evidence type="ECO:0000313" key="10">
    <source>
        <dbReference type="Proteomes" id="UP000051166"/>
    </source>
</evidence>
<comment type="caution">
    <text evidence="9">The sequence shown here is derived from an EMBL/GenBank/DDBJ whole genome shotgun (WGS) entry which is preliminary data.</text>
</comment>
<feature type="domain" description="ABC3 transporter permease C-terminal" evidence="7">
    <location>
        <begin position="318"/>
        <end position="395"/>
    </location>
</feature>
<dbReference type="GO" id="GO:0005886">
    <property type="term" value="C:plasma membrane"/>
    <property type="evidence" value="ECO:0007669"/>
    <property type="project" value="UniProtKB-SubCell"/>
</dbReference>
<feature type="domain" description="MacB-like periplasmic core" evidence="8">
    <location>
        <begin position="43"/>
        <end position="275"/>
    </location>
</feature>
<dbReference type="Pfam" id="PF02687">
    <property type="entry name" value="FtsX"/>
    <property type="match status" value="1"/>
</dbReference>
<dbReference type="GO" id="GO:0022857">
    <property type="term" value="F:transmembrane transporter activity"/>
    <property type="evidence" value="ECO:0007669"/>
    <property type="project" value="TreeGrafter"/>
</dbReference>
<name>A0A0R1UW89_9LACO</name>
<dbReference type="InterPro" id="IPR025857">
    <property type="entry name" value="MacB_PCD"/>
</dbReference>